<evidence type="ECO:0000313" key="2">
    <source>
        <dbReference type="EMBL" id="KRK37996.1"/>
    </source>
</evidence>
<dbReference type="Pfam" id="PF00575">
    <property type="entry name" value="S1"/>
    <property type="match status" value="1"/>
</dbReference>
<name>A0A0R1GUI2_9LACO</name>
<comment type="caution">
    <text evidence="2">The sequence shown here is derived from an EMBL/GenBank/DDBJ whole genome shotgun (WGS) entry which is preliminary data.</text>
</comment>
<dbReference type="Gene3D" id="2.40.50.140">
    <property type="entry name" value="Nucleic acid-binding proteins"/>
    <property type="match status" value="1"/>
</dbReference>
<dbReference type="PANTHER" id="PTHR10724">
    <property type="entry name" value="30S RIBOSOMAL PROTEIN S1"/>
    <property type="match status" value="1"/>
</dbReference>
<dbReference type="InterPro" id="IPR012340">
    <property type="entry name" value="NA-bd_OB-fold"/>
</dbReference>
<organism evidence="2 3">
    <name type="scientific">Amylolactobacillus amylotrophicus DSM 20534</name>
    <dbReference type="NCBI Taxonomy" id="1423722"/>
    <lineage>
        <taxon>Bacteria</taxon>
        <taxon>Bacillati</taxon>
        <taxon>Bacillota</taxon>
        <taxon>Bacilli</taxon>
        <taxon>Lactobacillales</taxon>
        <taxon>Lactobacillaceae</taxon>
        <taxon>Amylolactobacillus</taxon>
    </lineage>
</organism>
<proteinExistence type="predicted"/>
<dbReference type="PATRIC" id="fig|1423722.3.peg.782"/>
<dbReference type="InterPro" id="IPR003029">
    <property type="entry name" value="S1_domain"/>
</dbReference>
<keyword evidence="3" id="KW-1185">Reference proteome</keyword>
<evidence type="ECO:0000313" key="3">
    <source>
        <dbReference type="Proteomes" id="UP000050909"/>
    </source>
</evidence>
<reference evidence="2 3" key="1">
    <citation type="journal article" date="2015" name="Genome Announc.">
        <title>Expanding the biotechnology potential of lactobacilli through comparative genomics of 213 strains and associated genera.</title>
        <authorList>
            <person name="Sun Z."/>
            <person name="Harris H.M."/>
            <person name="McCann A."/>
            <person name="Guo C."/>
            <person name="Argimon S."/>
            <person name="Zhang W."/>
            <person name="Yang X."/>
            <person name="Jeffery I.B."/>
            <person name="Cooney J.C."/>
            <person name="Kagawa T.F."/>
            <person name="Liu W."/>
            <person name="Song Y."/>
            <person name="Salvetti E."/>
            <person name="Wrobel A."/>
            <person name="Rasinkangas P."/>
            <person name="Parkhill J."/>
            <person name="Rea M.C."/>
            <person name="O'Sullivan O."/>
            <person name="Ritari J."/>
            <person name="Douillard F.P."/>
            <person name="Paul Ross R."/>
            <person name="Yang R."/>
            <person name="Briner A.E."/>
            <person name="Felis G.E."/>
            <person name="de Vos W.M."/>
            <person name="Barrangou R."/>
            <person name="Klaenhammer T.R."/>
            <person name="Caufield P.W."/>
            <person name="Cui Y."/>
            <person name="Zhang H."/>
            <person name="O'Toole P.W."/>
        </authorList>
    </citation>
    <scope>NUCLEOTIDE SEQUENCE [LARGE SCALE GENOMIC DNA]</scope>
    <source>
        <strain evidence="2 3">DSM 20534</strain>
    </source>
</reference>
<accession>A0A0R1GUI2</accession>
<protein>
    <recommendedName>
        <fullName evidence="1">S1 motif domain-containing protein</fullName>
    </recommendedName>
</protein>
<dbReference type="Proteomes" id="UP000050909">
    <property type="component" value="Unassembled WGS sequence"/>
</dbReference>
<dbReference type="InterPro" id="IPR050437">
    <property type="entry name" value="Ribos_protein_bS1-like"/>
</dbReference>
<dbReference type="EMBL" id="AZCV01000002">
    <property type="protein sequence ID" value="KRK37996.1"/>
    <property type="molecule type" value="Genomic_DNA"/>
</dbReference>
<dbReference type="GO" id="GO:0006412">
    <property type="term" value="P:translation"/>
    <property type="evidence" value="ECO:0007669"/>
    <property type="project" value="TreeGrafter"/>
</dbReference>
<dbReference type="SMART" id="SM00316">
    <property type="entry name" value="S1"/>
    <property type="match status" value="1"/>
</dbReference>
<dbReference type="GO" id="GO:0003735">
    <property type="term" value="F:structural constituent of ribosome"/>
    <property type="evidence" value="ECO:0007669"/>
    <property type="project" value="TreeGrafter"/>
</dbReference>
<dbReference type="RefSeq" id="WP_054745319.1">
    <property type="nucleotide sequence ID" value="NZ_AZCV01000002.1"/>
</dbReference>
<feature type="domain" description="S1 motif" evidence="1">
    <location>
        <begin position="15"/>
        <end position="80"/>
    </location>
</feature>
<dbReference type="GO" id="GO:0003729">
    <property type="term" value="F:mRNA binding"/>
    <property type="evidence" value="ECO:0007669"/>
    <property type="project" value="TreeGrafter"/>
</dbReference>
<dbReference type="PANTHER" id="PTHR10724:SF10">
    <property type="entry name" value="S1 RNA-BINDING DOMAIN-CONTAINING PROTEIN 1"/>
    <property type="match status" value="1"/>
</dbReference>
<dbReference type="PROSITE" id="PS50126">
    <property type="entry name" value="S1"/>
    <property type="match status" value="1"/>
</dbReference>
<dbReference type="SUPFAM" id="SSF50249">
    <property type="entry name" value="Nucleic acid-binding proteins"/>
    <property type="match status" value="1"/>
</dbReference>
<gene>
    <name evidence="2" type="ORF">FC62_GL000764</name>
</gene>
<evidence type="ECO:0000259" key="1">
    <source>
        <dbReference type="PROSITE" id="PS50126"/>
    </source>
</evidence>
<dbReference type="AlphaFoldDB" id="A0A0R1GUI2"/>
<sequence length="127" mass="14169">MAQKAVANLANISVGSRFYGRINNITALGIFVTIDRGHSGLVHRSDFTDWPNDHERYQIGDEVRVVVLSNENNRIGLSLSRLDDPALVDTTNIFSLTAPEEFEAILSQTLDEANQTIKQLEEQNNGR</sequence>